<feature type="compositionally biased region" description="Low complexity" evidence="1">
    <location>
        <begin position="1126"/>
        <end position="1138"/>
    </location>
</feature>
<feature type="compositionally biased region" description="Basic and acidic residues" evidence="1">
    <location>
        <begin position="635"/>
        <end position="651"/>
    </location>
</feature>
<feature type="compositionally biased region" description="Basic residues" evidence="1">
    <location>
        <begin position="1"/>
        <end position="13"/>
    </location>
</feature>
<feature type="compositionally biased region" description="Polar residues" evidence="1">
    <location>
        <begin position="359"/>
        <end position="369"/>
    </location>
</feature>
<dbReference type="OrthoDB" id="3184410at2759"/>
<feature type="compositionally biased region" description="Polar residues" evidence="1">
    <location>
        <begin position="23"/>
        <end position="35"/>
    </location>
</feature>
<feature type="compositionally biased region" description="Basic and acidic residues" evidence="1">
    <location>
        <begin position="1022"/>
        <end position="1038"/>
    </location>
</feature>
<dbReference type="EMBL" id="ML213590">
    <property type="protein sequence ID" value="TFK44078.1"/>
    <property type="molecule type" value="Genomic_DNA"/>
</dbReference>
<feature type="compositionally biased region" description="Basic and acidic residues" evidence="1">
    <location>
        <begin position="1046"/>
        <end position="1067"/>
    </location>
</feature>
<evidence type="ECO:0000313" key="2">
    <source>
        <dbReference type="EMBL" id="TFK44078.1"/>
    </source>
</evidence>
<name>A0A5C3MJK8_9AGAR</name>
<feature type="compositionally biased region" description="Basic and acidic residues" evidence="1">
    <location>
        <begin position="1100"/>
        <end position="1115"/>
    </location>
</feature>
<protein>
    <submittedName>
        <fullName evidence="2">Uncharacterized protein</fullName>
    </submittedName>
</protein>
<feature type="compositionally biased region" description="Basic and acidic residues" evidence="1">
    <location>
        <begin position="881"/>
        <end position="935"/>
    </location>
</feature>
<feature type="compositionally biased region" description="Basic and acidic residues" evidence="1">
    <location>
        <begin position="206"/>
        <end position="215"/>
    </location>
</feature>
<feature type="compositionally biased region" description="Low complexity" evidence="1">
    <location>
        <begin position="176"/>
        <end position="192"/>
    </location>
</feature>
<proteinExistence type="predicted"/>
<feature type="compositionally biased region" description="Basic and acidic residues" evidence="1">
    <location>
        <begin position="550"/>
        <end position="576"/>
    </location>
</feature>
<feature type="compositionally biased region" description="Basic and acidic residues" evidence="1">
    <location>
        <begin position="669"/>
        <end position="684"/>
    </location>
</feature>
<feature type="compositionally biased region" description="Low complexity" evidence="1">
    <location>
        <begin position="263"/>
        <end position="281"/>
    </location>
</feature>
<feature type="compositionally biased region" description="Polar residues" evidence="1">
    <location>
        <begin position="1244"/>
        <end position="1254"/>
    </location>
</feature>
<feature type="compositionally biased region" description="Basic and acidic residues" evidence="1">
    <location>
        <begin position="737"/>
        <end position="824"/>
    </location>
</feature>
<feature type="compositionally biased region" description="Pro residues" evidence="1">
    <location>
        <begin position="1181"/>
        <end position="1193"/>
    </location>
</feature>
<feature type="compositionally biased region" description="Basic and acidic residues" evidence="1">
    <location>
        <begin position="374"/>
        <end position="406"/>
    </location>
</feature>
<evidence type="ECO:0000313" key="3">
    <source>
        <dbReference type="Proteomes" id="UP000308652"/>
    </source>
</evidence>
<feature type="compositionally biased region" description="Basic and acidic residues" evidence="1">
    <location>
        <begin position="515"/>
        <end position="540"/>
    </location>
</feature>
<feature type="compositionally biased region" description="Basic and acidic residues" evidence="1">
    <location>
        <begin position="992"/>
        <end position="1013"/>
    </location>
</feature>
<feature type="compositionally biased region" description="Basic and acidic residues" evidence="1">
    <location>
        <begin position="1146"/>
        <end position="1159"/>
    </location>
</feature>
<feature type="compositionally biased region" description="Basic and acidic residues" evidence="1">
    <location>
        <begin position="432"/>
        <end position="507"/>
    </location>
</feature>
<feature type="compositionally biased region" description="Pro residues" evidence="1">
    <location>
        <begin position="1273"/>
        <end position="1282"/>
    </location>
</feature>
<accession>A0A5C3MJK8</accession>
<feature type="compositionally biased region" description="Basic and acidic residues" evidence="1">
    <location>
        <begin position="1262"/>
        <end position="1271"/>
    </location>
</feature>
<sequence>MSARQNKKQRKGRNNPNNRERTVTTLTEDPNSSYLVPTPSEEPAGAALISAFAVNTPSVNPNNIPAQVFPMAPNFTFGYNGFAGPMHGNVHHQQHQPQQQNFFPQPQAPSIMLPPGKNDLEILENLKEMIKQGQHEFYRAVPQPAALASLYLGPSAPPQHQVAHHPEQAPHDYHANDAQQQQQVPNQANADPTSPIDVGRRPPRMQNKEGWDPSGRKPIVPGPQPQNNVLSASSLRPLSAANTTFSQNIQAHNQQPTRYNGDNSSRNSLSNINTSSLNTGNIGTGPPSATVKNEPDVNSSVPGGGLTDSPSLRSARYDSAAQRLPGVPPSPGAGNQKVDQPRPLNDRLDHGESGYGGSRPTSGDISSEKNAVYDSKDDLARGREGWSHRDGPHPSDDRRHEPDRAGRPPGVNGQDHPIDRSIDRGPPMPPPLRDDRYPDRDRDERDRDRDRRRDWPPYDRDRDRRPYERPRDPRELRAPDMRRPDSRHYEPEYDRPPVRRFDGKDEPPMSAGGRRLSDARSPPIDDRVTRPPPPVDDRLSSARPPVDSRPSVDSRPPLDHRALPDSRAPPPDDRSIRGPPPPPSNDRRGPPPDPRPGSGPFSSDRPAPPTPVARPTSAASRVPEDRSARPPPTPVEDRSARPQVPLEDRLSRPPSLQDRLNTPPASRVPEPERFTRQASLEERIAPAGDHNGRPPPVGDHIRLSNATPDRERDRVPPRPVPGDERSRTSMPDPRVSSQDDRPVRPDDRGVRPEDRGVRPDVRVRSDDRSIRPDDRGVRPPDDRGIRPLNDHGVHPDDRAVRPDDRRPEDRVVRPDERRPDERGRPVGGYSRPITPVAGSAPPGHRPYPPPLPQSQPPRPVAASARDDPRAVKPPQSPHRLPPRDYRPIDRDASRERPDVRPSSYHPDDRSYHDRRPDAMDVDAPRYESRDTRPSYDRPPFSPSSAADLARDHQRRANPFPPEPPRATPAAAPVDTSYDDRRYSGPPPARDWQYNERRARDYPPESDYKGRAAWDRSNPPPSSDRDRFDRERDTRDTRDVPPPPRNHGWDPRDVRDARPQDRDVRDYPPPRAASPPRSFDSQRPLGPRVADTYPAPAPSVHVDDRSYPPRDADRRPPSSHVLPPSYAGRVRPRSASPARRIPPGPADDPRPPMKRQREDYPPAEYSYPPGGGRDLPRRTDYPPRPGSPPHPPPGSGSSYYDRPPIIPSAVAASAPNAPDRDYARDRVPGTHDYPPSSYERPRSPGQASRMSQTYNRGGYTGSRDTRDPRDTRPYMPPPPPRAP</sequence>
<dbReference type="STRING" id="68775.A0A5C3MJK8"/>
<feature type="region of interest" description="Disordered" evidence="1">
    <location>
        <begin position="1"/>
        <end position="39"/>
    </location>
</feature>
<feature type="compositionally biased region" description="Pro residues" evidence="1">
    <location>
        <begin position="843"/>
        <end position="859"/>
    </location>
</feature>
<feature type="compositionally biased region" description="Low complexity" evidence="1">
    <location>
        <begin position="1194"/>
        <end position="1216"/>
    </location>
</feature>
<dbReference type="Proteomes" id="UP000308652">
    <property type="component" value="Unassembled WGS sequence"/>
</dbReference>
<keyword evidence="3" id="KW-1185">Reference proteome</keyword>
<feature type="region of interest" description="Disordered" evidence="1">
    <location>
        <begin position="174"/>
        <end position="230"/>
    </location>
</feature>
<feature type="compositionally biased region" description="Basic and acidic residues" evidence="1">
    <location>
        <begin position="1217"/>
        <end position="1228"/>
    </location>
</feature>
<feature type="region of interest" description="Disordered" evidence="1">
    <location>
        <begin position="252"/>
        <end position="1282"/>
    </location>
</feature>
<gene>
    <name evidence="2" type="ORF">BDQ12DRAFT_672351</name>
</gene>
<organism evidence="2 3">
    <name type="scientific">Crucibulum laeve</name>
    <dbReference type="NCBI Taxonomy" id="68775"/>
    <lineage>
        <taxon>Eukaryota</taxon>
        <taxon>Fungi</taxon>
        <taxon>Dikarya</taxon>
        <taxon>Basidiomycota</taxon>
        <taxon>Agaricomycotina</taxon>
        <taxon>Agaricomycetes</taxon>
        <taxon>Agaricomycetidae</taxon>
        <taxon>Agaricales</taxon>
        <taxon>Agaricineae</taxon>
        <taxon>Nidulariaceae</taxon>
        <taxon>Crucibulum</taxon>
    </lineage>
</organism>
<evidence type="ECO:0000256" key="1">
    <source>
        <dbReference type="SAM" id="MobiDB-lite"/>
    </source>
</evidence>
<reference evidence="2 3" key="1">
    <citation type="journal article" date="2019" name="Nat. Ecol. Evol.">
        <title>Megaphylogeny resolves global patterns of mushroom evolution.</title>
        <authorList>
            <person name="Varga T."/>
            <person name="Krizsan K."/>
            <person name="Foldi C."/>
            <person name="Dima B."/>
            <person name="Sanchez-Garcia M."/>
            <person name="Sanchez-Ramirez S."/>
            <person name="Szollosi G.J."/>
            <person name="Szarkandi J.G."/>
            <person name="Papp V."/>
            <person name="Albert L."/>
            <person name="Andreopoulos W."/>
            <person name="Angelini C."/>
            <person name="Antonin V."/>
            <person name="Barry K.W."/>
            <person name="Bougher N.L."/>
            <person name="Buchanan P."/>
            <person name="Buyck B."/>
            <person name="Bense V."/>
            <person name="Catcheside P."/>
            <person name="Chovatia M."/>
            <person name="Cooper J."/>
            <person name="Damon W."/>
            <person name="Desjardin D."/>
            <person name="Finy P."/>
            <person name="Geml J."/>
            <person name="Haridas S."/>
            <person name="Hughes K."/>
            <person name="Justo A."/>
            <person name="Karasinski D."/>
            <person name="Kautmanova I."/>
            <person name="Kiss B."/>
            <person name="Kocsube S."/>
            <person name="Kotiranta H."/>
            <person name="LaButti K.M."/>
            <person name="Lechner B.E."/>
            <person name="Liimatainen K."/>
            <person name="Lipzen A."/>
            <person name="Lukacs Z."/>
            <person name="Mihaltcheva S."/>
            <person name="Morgado L.N."/>
            <person name="Niskanen T."/>
            <person name="Noordeloos M.E."/>
            <person name="Ohm R.A."/>
            <person name="Ortiz-Santana B."/>
            <person name="Ovrebo C."/>
            <person name="Racz N."/>
            <person name="Riley R."/>
            <person name="Savchenko A."/>
            <person name="Shiryaev A."/>
            <person name="Soop K."/>
            <person name="Spirin V."/>
            <person name="Szebenyi C."/>
            <person name="Tomsovsky M."/>
            <person name="Tulloss R.E."/>
            <person name="Uehling J."/>
            <person name="Grigoriev I.V."/>
            <person name="Vagvolgyi C."/>
            <person name="Papp T."/>
            <person name="Martin F.M."/>
            <person name="Miettinen O."/>
            <person name="Hibbett D.S."/>
            <person name="Nagy L.G."/>
        </authorList>
    </citation>
    <scope>NUCLEOTIDE SEQUENCE [LARGE SCALE GENOMIC DNA]</scope>
    <source>
        <strain evidence="2 3">CBS 166.37</strain>
    </source>
</reference>
<feature type="compositionally biased region" description="Basic and acidic residues" evidence="1">
    <location>
        <begin position="708"/>
        <end position="727"/>
    </location>
</feature>
<feature type="compositionally biased region" description="Polar residues" evidence="1">
    <location>
        <begin position="252"/>
        <end position="262"/>
    </location>
</feature>